<evidence type="ECO:0000313" key="7">
    <source>
        <dbReference type="EMBL" id="MBL0685338.1"/>
    </source>
</evidence>
<dbReference type="PANTHER" id="PTHR42881:SF13">
    <property type="entry name" value="PROLYL ENDOPEPTIDASE"/>
    <property type="match status" value="1"/>
</dbReference>
<protein>
    <submittedName>
        <fullName evidence="7">Prolyl oligopeptidase family serine peptidase</fullName>
    </submittedName>
</protein>
<gene>
    <name evidence="7" type="ORF">JJQ60_17525</name>
</gene>
<dbReference type="RefSeq" id="WP_201923353.1">
    <property type="nucleotide sequence ID" value="NZ_BAABAX010000002.1"/>
</dbReference>
<keyword evidence="4" id="KW-0732">Signal</keyword>
<dbReference type="PROSITE" id="PS51257">
    <property type="entry name" value="PROKAR_LIPOPROTEIN"/>
    <property type="match status" value="1"/>
</dbReference>
<dbReference type="InterPro" id="IPR051167">
    <property type="entry name" value="Prolyl_oligopep/macrocyclase"/>
</dbReference>
<feature type="domain" description="Peptidase S9 prolyl oligopeptidase catalytic" evidence="5">
    <location>
        <begin position="501"/>
        <end position="707"/>
    </location>
</feature>
<dbReference type="GO" id="GO:0004252">
    <property type="term" value="F:serine-type endopeptidase activity"/>
    <property type="evidence" value="ECO:0007669"/>
    <property type="project" value="InterPro"/>
</dbReference>
<dbReference type="SUPFAM" id="SSF50993">
    <property type="entry name" value="Peptidase/esterase 'gauge' domain"/>
    <property type="match status" value="1"/>
</dbReference>
<evidence type="ECO:0000256" key="4">
    <source>
        <dbReference type="SAM" id="SignalP"/>
    </source>
</evidence>
<evidence type="ECO:0000256" key="2">
    <source>
        <dbReference type="ARBA" id="ARBA00022801"/>
    </source>
</evidence>
<dbReference type="EMBL" id="JAERQJ010000008">
    <property type="protein sequence ID" value="MBL0685338.1"/>
    <property type="molecule type" value="Genomic_DNA"/>
</dbReference>
<keyword evidence="1" id="KW-0645">Protease</keyword>
<evidence type="ECO:0000259" key="6">
    <source>
        <dbReference type="Pfam" id="PF02897"/>
    </source>
</evidence>
<dbReference type="GO" id="GO:0005829">
    <property type="term" value="C:cytosol"/>
    <property type="evidence" value="ECO:0007669"/>
    <property type="project" value="TreeGrafter"/>
</dbReference>
<dbReference type="PANTHER" id="PTHR42881">
    <property type="entry name" value="PROLYL ENDOPEPTIDASE"/>
    <property type="match status" value="1"/>
</dbReference>
<dbReference type="Proteomes" id="UP000651057">
    <property type="component" value="Unassembled WGS sequence"/>
</dbReference>
<comment type="caution">
    <text evidence="7">The sequence shown here is derived from an EMBL/GenBank/DDBJ whole genome shotgun (WGS) entry which is preliminary data.</text>
</comment>
<dbReference type="AlphaFoldDB" id="A0A936ZVA7"/>
<dbReference type="Pfam" id="PF02897">
    <property type="entry name" value="Peptidase_S9_N"/>
    <property type="match status" value="1"/>
</dbReference>
<evidence type="ECO:0000259" key="5">
    <source>
        <dbReference type="Pfam" id="PF00326"/>
    </source>
</evidence>
<name>A0A936ZVA7_9FLAO</name>
<keyword evidence="2" id="KW-0378">Hydrolase</keyword>
<feature type="domain" description="Peptidase S9A N-terminal" evidence="6">
    <location>
        <begin position="24"/>
        <end position="397"/>
    </location>
</feature>
<organism evidence="7 8">
    <name type="scientific">Aquimarina mytili</name>
    <dbReference type="NCBI Taxonomy" id="874423"/>
    <lineage>
        <taxon>Bacteria</taxon>
        <taxon>Pseudomonadati</taxon>
        <taxon>Bacteroidota</taxon>
        <taxon>Flavobacteriia</taxon>
        <taxon>Flavobacteriales</taxon>
        <taxon>Flavobacteriaceae</taxon>
        <taxon>Aquimarina</taxon>
    </lineage>
</organism>
<dbReference type="SUPFAM" id="SSF53474">
    <property type="entry name" value="alpha/beta-Hydrolases"/>
    <property type="match status" value="1"/>
</dbReference>
<sequence length="714" mass="81130">MNKLFYILLLLVLSSCELTSQNVPVDVYFGHKIEDPHRYLEYVERDSSILDWVKKQNTETNLLLNSIPNRQNLIDKQAIYDNKRNYVTSKLQITNNDQIFYLKRNANENVSRLYYRNSIKGKETELFDPKKYQPESKSEYQINYIKPSWDGSKIVISINKDEDEYSQMIILDVKTKTIVSGVINNCKPTGGGGIQWLPDNNSISYVHFSFANQNAKNTIPNKKAVIYRLGTDPKDFIEVLSKENNPEVNIKPEDFPILEIDNVNNKYVSGIIGGATPYFDSYYISLEQLYNTERNWKPLFKKEHEIKMYLINQDSITYLTAKNSPNFKICKTSIMSSDFDNPEVLIKEKKGEIIKNFVETKNGLIYSTVIDGVQAKLYRLYKGEHSEIELPKPSADIALSTKRNGVVVAIKGWLSKTTRYLFNFETNTLDEYNLFTDSFKDPFDDLMIEEVTVASHDGEEVPLSLVYKKGIKFDGSTPVLMRGYGAYGASMVPNSYYPFLLYAREGGIYAVAHVRGGGEKGDAWHKGGFKTTKSNSWKDFIACTEYLIDKKYTSKGKVAAWSGSAGGIMIGRAMTERPDLYSAVIIDRGILNTIRLENGVNGANSAKEFGSVKDSIEFKGLLTMDAYHHIKDNTNYPATLITTGMNDTRVPPWQSMKFATRLQKANSSNNPILLKTEFDSGHGLQFTKDKEFETMATALSFALWQTGHPDYQPK</sequence>
<dbReference type="GO" id="GO:0006508">
    <property type="term" value="P:proteolysis"/>
    <property type="evidence" value="ECO:0007669"/>
    <property type="project" value="UniProtKB-KW"/>
</dbReference>
<feature type="chain" id="PRO_5036726624" evidence="4">
    <location>
        <begin position="21"/>
        <end position="714"/>
    </location>
</feature>
<dbReference type="PRINTS" id="PR00862">
    <property type="entry name" value="PROLIGOPTASE"/>
</dbReference>
<dbReference type="InterPro" id="IPR002470">
    <property type="entry name" value="Peptidase_S9A"/>
</dbReference>
<dbReference type="Pfam" id="PF00326">
    <property type="entry name" value="Peptidase_S9"/>
    <property type="match status" value="1"/>
</dbReference>
<dbReference type="Gene3D" id="3.40.50.1820">
    <property type="entry name" value="alpha/beta hydrolase"/>
    <property type="match status" value="1"/>
</dbReference>
<evidence type="ECO:0000313" key="8">
    <source>
        <dbReference type="Proteomes" id="UP000651057"/>
    </source>
</evidence>
<evidence type="ECO:0000256" key="1">
    <source>
        <dbReference type="ARBA" id="ARBA00022670"/>
    </source>
</evidence>
<reference evidence="7" key="1">
    <citation type="submission" date="2021-01" db="EMBL/GenBank/DDBJ databases">
        <authorList>
            <person name="Zhong Y.L."/>
        </authorList>
    </citation>
    <scope>NUCLEOTIDE SEQUENCE</scope>
    <source>
        <strain evidence="7">KCTC 23302</strain>
    </source>
</reference>
<proteinExistence type="predicted"/>
<dbReference type="InterPro" id="IPR001375">
    <property type="entry name" value="Peptidase_S9_cat"/>
</dbReference>
<dbReference type="InterPro" id="IPR029058">
    <property type="entry name" value="AB_hydrolase_fold"/>
</dbReference>
<feature type="signal peptide" evidence="4">
    <location>
        <begin position="1"/>
        <end position="20"/>
    </location>
</feature>
<dbReference type="GO" id="GO:0070012">
    <property type="term" value="F:oligopeptidase activity"/>
    <property type="evidence" value="ECO:0007669"/>
    <property type="project" value="TreeGrafter"/>
</dbReference>
<keyword evidence="8" id="KW-1185">Reference proteome</keyword>
<dbReference type="Gene3D" id="2.130.10.120">
    <property type="entry name" value="Prolyl oligopeptidase, N-terminal domain"/>
    <property type="match status" value="1"/>
</dbReference>
<accession>A0A936ZVA7</accession>
<keyword evidence="3" id="KW-0720">Serine protease</keyword>
<dbReference type="InterPro" id="IPR023302">
    <property type="entry name" value="Pept_S9A_N"/>
</dbReference>
<evidence type="ECO:0000256" key="3">
    <source>
        <dbReference type="ARBA" id="ARBA00022825"/>
    </source>
</evidence>